<keyword evidence="1" id="KW-0004">4Fe-4S</keyword>
<keyword evidence="4" id="KW-0411">Iron-sulfur</keyword>
<evidence type="ECO:0000256" key="2">
    <source>
        <dbReference type="ARBA" id="ARBA00022723"/>
    </source>
</evidence>
<dbReference type="PROSITE" id="PS00198">
    <property type="entry name" value="4FE4S_FER_1"/>
    <property type="match status" value="1"/>
</dbReference>
<reference evidence="6" key="2">
    <citation type="submission" date="2020-10" db="EMBL/GenBank/DDBJ databases">
        <title>Comparative genomics of the Acetobacterium genus.</title>
        <authorList>
            <person name="Marshall C."/>
            <person name="May H."/>
            <person name="Norman S."/>
        </authorList>
    </citation>
    <scope>NUCLEOTIDE SEQUENCE</scope>
    <source>
        <strain evidence="6">DER-2019</strain>
    </source>
</reference>
<comment type="caution">
    <text evidence="6">The sequence shown here is derived from an EMBL/GenBank/DDBJ whole genome shotgun (WGS) entry which is preliminary data.</text>
</comment>
<keyword evidence="2" id="KW-0479">Metal-binding</keyword>
<dbReference type="PANTHER" id="PTHR43687">
    <property type="entry name" value="ADENYLYLSULFATE REDUCTASE, BETA SUBUNIT"/>
    <property type="match status" value="1"/>
</dbReference>
<evidence type="ECO:0000313" key="7">
    <source>
        <dbReference type="Proteomes" id="UP000616595"/>
    </source>
</evidence>
<dbReference type="GO" id="GO:0051539">
    <property type="term" value="F:4 iron, 4 sulfur cluster binding"/>
    <property type="evidence" value="ECO:0007669"/>
    <property type="project" value="UniProtKB-KW"/>
</dbReference>
<evidence type="ECO:0000256" key="4">
    <source>
        <dbReference type="ARBA" id="ARBA00023014"/>
    </source>
</evidence>
<evidence type="ECO:0000259" key="5">
    <source>
        <dbReference type="PROSITE" id="PS51379"/>
    </source>
</evidence>
<dbReference type="Pfam" id="PF04015">
    <property type="entry name" value="DUF362"/>
    <property type="match status" value="1"/>
</dbReference>
<feature type="domain" description="4Fe-4S ferredoxin-type" evidence="5">
    <location>
        <begin position="332"/>
        <end position="360"/>
    </location>
</feature>
<dbReference type="SUPFAM" id="SSF54862">
    <property type="entry name" value="4Fe-4S ferredoxins"/>
    <property type="match status" value="1"/>
</dbReference>
<organism evidence="6 7">
    <name type="scientific">Acetobacterium paludosum</name>
    <dbReference type="NCBI Taxonomy" id="52693"/>
    <lineage>
        <taxon>Bacteria</taxon>
        <taxon>Bacillati</taxon>
        <taxon>Bacillota</taxon>
        <taxon>Clostridia</taxon>
        <taxon>Eubacteriales</taxon>
        <taxon>Eubacteriaceae</taxon>
        <taxon>Acetobacterium</taxon>
    </lineage>
</organism>
<keyword evidence="7" id="KW-1185">Reference proteome</keyword>
<dbReference type="AlphaFoldDB" id="A0A923HTW8"/>
<keyword evidence="3" id="KW-0408">Iron</keyword>
<dbReference type="Pfam" id="PF13237">
    <property type="entry name" value="Fer4_10"/>
    <property type="match status" value="1"/>
</dbReference>
<reference evidence="6" key="1">
    <citation type="submission" date="2019-10" db="EMBL/GenBank/DDBJ databases">
        <authorList>
            <person name="Ross D.E."/>
            <person name="Gulliver D."/>
        </authorList>
    </citation>
    <scope>NUCLEOTIDE SEQUENCE</scope>
    <source>
        <strain evidence="6">DER-2019</strain>
    </source>
</reference>
<proteinExistence type="predicted"/>
<dbReference type="GO" id="GO:0046872">
    <property type="term" value="F:metal ion binding"/>
    <property type="evidence" value="ECO:0007669"/>
    <property type="project" value="UniProtKB-KW"/>
</dbReference>
<feature type="domain" description="4Fe-4S ferredoxin-type" evidence="5">
    <location>
        <begin position="302"/>
        <end position="331"/>
    </location>
</feature>
<dbReference type="RefSeq" id="WP_148568029.1">
    <property type="nucleotide sequence ID" value="NZ_RXYA01000014.1"/>
</dbReference>
<evidence type="ECO:0000256" key="1">
    <source>
        <dbReference type="ARBA" id="ARBA00022485"/>
    </source>
</evidence>
<dbReference type="PROSITE" id="PS51379">
    <property type="entry name" value="4FE4S_FER_2"/>
    <property type="match status" value="2"/>
</dbReference>
<dbReference type="InterPro" id="IPR007160">
    <property type="entry name" value="DUF362"/>
</dbReference>
<dbReference type="InterPro" id="IPR017896">
    <property type="entry name" value="4Fe4S_Fe-S-bd"/>
</dbReference>
<dbReference type="InterPro" id="IPR050572">
    <property type="entry name" value="Fe-S_Ferredoxin"/>
</dbReference>
<dbReference type="EMBL" id="WJBD01000010">
    <property type="protein sequence ID" value="MBC3888539.1"/>
    <property type="molecule type" value="Genomic_DNA"/>
</dbReference>
<dbReference type="InterPro" id="IPR017900">
    <property type="entry name" value="4Fe4S_Fe_S_CS"/>
</dbReference>
<name>A0A923HTW8_9FIRM</name>
<accession>A0A923HTW8</accession>
<protein>
    <submittedName>
        <fullName evidence="6">DUF362 domain-containing protein</fullName>
    </submittedName>
</protein>
<dbReference type="OrthoDB" id="9794954at2"/>
<dbReference type="Gene3D" id="3.30.70.20">
    <property type="match status" value="1"/>
</dbReference>
<gene>
    <name evidence="6" type="ORF">GH810_09490</name>
</gene>
<evidence type="ECO:0000256" key="3">
    <source>
        <dbReference type="ARBA" id="ARBA00023004"/>
    </source>
</evidence>
<dbReference type="PANTHER" id="PTHR43687:SF1">
    <property type="entry name" value="FERREDOXIN III"/>
    <property type="match status" value="1"/>
</dbReference>
<sequence>MEKVSVVECQSYTQEEVYQAVKTAIEGIGVVISPNITVLIKPNILSQNNPGQHTITHYALVAALCRILKEKNCRILIGESISFYETGLTQKAFITSGIKEVAEQYDAKLIAFEEERLIRIDQNLVGLKELYIPSVLLEVDMVINACKLKTHSGMRLSGAVKNMFGCLPGGYKQKIHRWTKNEFELSDVILDLHNIIKPALSVMDAIESLDGGPTALGRAVKTARVLASTNAAALDSIAAKMIGYKPEELPILLQAKNRGMIKNFEDIEVVGEFTPMTFKKLVKKDLYRASNKNSIFVKDTYVDLSIDASRCKMCDKCVDICPIGGIKVEDEKMFLDTGECISCYCCMFVCPHNAIKIKSSLMNKLIRLIRRITKL</sequence>
<dbReference type="Proteomes" id="UP000616595">
    <property type="component" value="Unassembled WGS sequence"/>
</dbReference>
<evidence type="ECO:0000313" key="6">
    <source>
        <dbReference type="EMBL" id="MBC3888539.1"/>
    </source>
</evidence>